<keyword evidence="4" id="KW-1185">Reference proteome</keyword>
<feature type="coiled-coil region" evidence="1">
    <location>
        <begin position="421"/>
        <end position="448"/>
    </location>
</feature>
<organism evidence="3 4">
    <name type="scientific">Tritrichomonas musculus</name>
    <dbReference type="NCBI Taxonomy" id="1915356"/>
    <lineage>
        <taxon>Eukaryota</taxon>
        <taxon>Metamonada</taxon>
        <taxon>Parabasalia</taxon>
        <taxon>Tritrichomonadida</taxon>
        <taxon>Tritrichomonadidae</taxon>
        <taxon>Tritrichomonas</taxon>
    </lineage>
</organism>
<evidence type="ECO:0000313" key="4">
    <source>
        <dbReference type="Proteomes" id="UP001470230"/>
    </source>
</evidence>
<keyword evidence="2" id="KW-0812">Transmembrane</keyword>
<name>A0ABR2KKX3_9EUKA</name>
<reference evidence="3 4" key="1">
    <citation type="submission" date="2024-04" db="EMBL/GenBank/DDBJ databases">
        <title>Tritrichomonas musculus Genome.</title>
        <authorList>
            <person name="Alves-Ferreira E."/>
            <person name="Grigg M."/>
            <person name="Lorenzi H."/>
            <person name="Galac M."/>
        </authorList>
    </citation>
    <scope>NUCLEOTIDE SEQUENCE [LARGE SCALE GENOMIC DNA]</scope>
    <source>
        <strain evidence="3 4">EAF2021</strain>
    </source>
</reference>
<accession>A0ABR2KKX3</accession>
<gene>
    <name evidence="3" type="ORF">M9Y10_028765</name>
</gene>
<keyword evidence="1" id="KW-0175">Coiled coil</keyword>
<evidence type="ECO:0000313" key="3">
    <source>
        <dbReference type="EMBL" id="KAK8891552.1"/>
    </source>
</evidence>
<evidence type="ECO:0000256" key="1">
    <source>
        <dbReference type="SAM" id="Coils"/>
    </source>
</evidence>
<keyword evidence="2" id="KW-0472">Membrane</keyword>
<proteinExistence type="predicted"/>
<keyword evidence="2" id="KW-1133">Transmembrane helix</keyword>
<evidence type="ECO:0000256" key="2">
    <source>
        <dbReference type="SAM" id="Phobius"/>
    </source>
</evidence>
<dbReference type="EMBL" id="JAPFFF010000004">
    <property type="protein sequence ID" value="KAK8891552.1"/>
    <property type="molecule type" value="Genomic_DNA"/>
</dbReference>
<protein>
    <submittedName>
        <fullName evidence="3">Uncharacterized protein</fullName>
    </submittedName>
</protein>
<comment type="caution">
    <text evidence="3">The sequence shown here is derived from an EMBL/GenBank/DDBJ whole genome shotgun (WGS) entry which is preliminary data.</text>
</comment>
<dbReference type="Proteomes" id="UP001470230">
    <property type="component" value="Unassembled WGS sequence"/>
</dbReference>
<feature type="transmembrane region" description="Helical" evidence="2">
    <location>
        <begin position="500"/>
        <end position="517"/>
    </location>
</feature>
<sequence>MKFKTLKQINDYYLYSLYYENKIKIFTTSNQYYYIPEFQEGNQFFYAKPFLLSKKSQCSLVVKSGYSLWAFTNSLDNFSCPYTVVAIPSPESEVKFYQVVLSGKPNFSSYGLEVSEDNIVYMPEKELLNQGEVIPVSSGDWSQNEKQYHAIGAFYYIGIVPSLTSSLFNNPQMMANMEEYLNQSYEMKDNYEYVLSQIFPNVVTYLQFFGFMETSDPAEIKSYKYVDDLLKDQNILEDSIYSIKFAFGNIRHAIARYHTKCFPNRLQSPQVFTPVSYKLLKENLSLVRNLFERLGMRISQESDYSRSPLFLALKQFHKRRKIDETRCGPKTLRSLLFDAALRDDSLLIKAAGFDSKQNSIYFSNNKNHDPNDFQEFQLPTKLMPSRKRVKFINSNLNEYLYEMPNLENEECLLSNSIASTIGTANSSAEILRERIENCEERVKSLSMILNHLSLINNRVTKQLESTGEALNDVLNEHIKVQEKLFCLKGKIANEKRTNKFLMVCAFVIIVSVFVQFIKML</sequence>